<dbReference type="EMBL" id="VAWE01000002">
    <property type="protein sequence ID" value="TLQ39177.1"/>
    <property type="molecule type" value="Genomic_DNA"/>
</dbReference>
<keyword evidence="2" id="KW-1185">Reference proteome</keyword>
<proteinExistence type="predicted"/>
<dbReference type="Proteomes" id="UP000305921">
    <property type="component" value="Unassembled WGS sequence"/>
</dbReference>
<dbReference type="AlphaFoldDB" id="A0A5R9DRH3"/>
<dbReference type="OrthoDB" id="4202034at2"/>
<gene>
    <name evidence="1" type="ORF">FEF34_37890</name>
</gene>
<organism evidence="1 2">
    <name type="scientific">Streptomyces marianii</name>
    <dbReference type="NCBI Taxonomy" id="1817406"/>
    <lineage>
        <taxon>Bacteria</taxon>
        <taxon>Bacillati</taxon>
        <taxon>Actinomycetota</taxon>
        <taxon>Actinomycetes</taxon>
        <taxon>Kitasatosporales</taxon>
        <taxon>Streptomycetaceae</taxon>
        <taxon>Streptomyces</taxon>
    </lineage>
</organism>
<name>A0A5R9DRH3_9ACTN</name>
<evidence type="ECO:0000313" key="2">
    <source>
        <dbReference type="Proteomes" id="UP000305921"/>
    </source>
</evidence>
<reference evidence="1 2" key="1">
    <citation type="submission" date="2019-05" db="EMBL/GenBank/DDBJ databases">
        <title>Streptomyces marianii sp. nov., a novel marine actinomycete from southern coast of India.</title>
        <authorList>
            <person name="Iniyan A.M."/>
            <person name="Wink J."/>
            <person name="Ramprasad E."/>
            <person name="Ramana C.V."/>
            <person name="Bunk B."/>
            <person name="Sproer C."/>
            <person name="Joseph F.-J.R.S."/>
            <person name="Vincent S.G.P."/>
        </authorList>
    </citation>
    <scope>NUCLEOTIDE SEQUENCE [LARGE SCALE GENOMIC DNA]</scope>
    <source>
        <strain evidence="1 2">ICN19</strain>
    </source>
</reference>
<evidence type="ECO:0000313" key="1">
    <source>
        <dbReference type="EMBL" id="TLQ39177.1"/>
    </source>
</evidence>
<sequence>MFIDESSSDELEAIYSERLDVDLEMAEMNAAADAWHAVRDRGYCNHGSAVGHGNDRARGRLKPGQLLCTAGCDTVFADDEDWYAQLDDPMARPVALPGRAPAAPGA</sequence>
<accession>A0A5R9DRH3</accession>
<comment type="caution">
    <text evidence="1">The sequence shown here is derived from an EMBL/GenBank/DDBJ whole genome shotgun (WGS) entry which is preliminary data.</text>
</comment>
<protein>
    <submittedName>
        <fullName evidence="1">Uncharacterized protein</fullName>
    </submittedName>
</protein>
<dbReference type="RefSeq" id="WP_138057989.1">
    <property type="nucleotide sequence ID" value="NZ_VAWE01000002.1"/>
</dbReference>